<dbReference type="EMBL" id="VTOZ01000024">
    <property type="protein sequence ID" value="TYZ27600.1"/>
    <property type="molecule type" value="Genomic_DNA"/>
</dbReference>
<reference evidence="2 3" key="1">
    <citation type="submission" date="2019-08" db="EMBL/GenBank/DDBJ databases">
        <title>Selenomonas sp. mPRGC5 and Selenomonas sp. mPRGC8 isolated from ruminal fluid of dairy goat (Capra hircus).</title>
        <authorList>
            <person name="Poothong S."/>
            <person name="Nuengjamnong C."/>
            <person name="Tanasupawat S."/>
        </authorList>
    </citation>
    <scope>NUCLEOTIDE SEQUENCE [LARGE SCALE GENOMIC DNA]</scope>
    <source>
        <strain evidence="3">mPRGC8</strain>
    </source>
</reference>
<proteinExistence type="predicted"/>
<name>A0A5D6WI55_9FIRM</name>
<evidence type="ECO:0000313" key="2">
    <source>
        <dbReference type="EMBL" id="TYZ27600.1"/>
    </source>
</evidence>
<protein>
    <submittedName>
        <fullName evidence="2">Uncharacterized protein</fullName>
    </submittedName>
</protein>
<dbReference type="AlphaFoldDB" id="A0A5D6WI55"/>
<feature type="chain" id="PRO_5022835904" evidence="1">
    <location>
        <begin position="26"/>
        <end position="306"/>
    </location>
</feature>
<dbReference type="Proteomes" id="UP000322783">
    <property type="component" value="Unassembled WGS sequence"/>
</dbReference>
<organism evidence="2 3">
    <name type="scientific">Selenomonas caprae</name>
    <dbReference type="NCBI Taxonomy" id="2606905"/>
    <lineage>
        <taxon>Bacteria</taxon>
        <taxon>Bacillati</taxon>
        <taxon>Bacillota</taxon>
        <taxon>Negativicutes</taxon>
        <taxon>Selenomonadales</taxon>
        <taxon>Selenomonadaceae</taxon>
        <taxon>Selenomonas</taxon>
    </lineage>
</organism>
<sequence length="306" mass="34070">MRYKNLTATALTAFSLLIPWNSGTAMEKAATPPSATASLRTCIYQQAGLYLRIPRDLDHLLLIKTGSGQQLFSVAERASVEAAKKEMPAYDGAGWLFAIGKVTETELHEMLCADMSGRELFAQDQAGNYFIFYHPTDVRYMRESADAMRQDQETWSKLCAWAHNDVPQHFIADNGLIALTADNSSIGIALAHIIYQPATKYTLSRNGEQPRNGNRTKATPFVNMLLYGNSFAIAPEPKSLPDESPALTLTLPGEKVSLTFFQCESSTYVLERRQNGEKTLYQAIPREEHAEALAVMQDWYTALPHP</sequence>
<keyword evidence="1" id="KW-0732">Signal</keyword>
<evidence type="ECO:0000313" key="3">
    <source>
        <dbReference type="Proteomes" id="UP000322783"/>
    </source>
</evidence>
<feature type="signal peptide" evidence="1">
    <location>
        <begin position="1"/>
        <end position="25"/>
    </location>
</feature>
<accession>A0A5D6WI55</accession>
<dbReference type="RefSeq" id="WP_149189553.1">
    <property type="nucleotide sequence ID" value="NZ_VTOZ01000024.1"/>
</dbReference>
<evidence type="ECO:0000256" key="1">
    <source>
        <dbReference type="SAM" id="SignalP"/>
    </source>
</evidence>
<gene>
    <name evidence="2" type="ORF">FZ041_10750</name>
</gene>
<comment type="caution">
    <text evidence="2">The sequence shown here is derived from an EMBL/GenBank/DDBJ whole genome shotgun (WGS) entry which is preliminary data.</text>
</comment>
<keyword evidence="3" id="KW-1185">Reference proteome</keyword>